<dbReference type="GeneID" id="753790"/>
<reference evidence="5" key="1">
    <citation type="submission" date="2015-02" db="EMBL/GenBank/DDBJ databases">
        <title>Genome sequencing for Strongylocentrotus purpuratus.</title>
        <authorList>
            <person name="Murali S."/>
            <person name="Liu Y."/>
            <person name="Vee V."/>
            <person name="English A."/>
            <person name="Wang M."/>
            <person name="Skinner E."/>
            <person name="Han Y."/>
            <person name="Muzny D.M."/>
            <person name="Worley K.C."/>
            <person name="Gibbs R.A."/>
        </authorList>
    </citation>
    <scope>NUCLEOTIDE SEQUENCE</scope>
</reference>
<feature type="domain" description="EGF-like" evidence="3">
    <location>
        <begin position="106"/>
        <end position="149"/>
    </location>
</feature>
<feature type="disulfide bond" evidence="1">
    <location>
        <begin position="117"/>
        <end position="134"/>
    </location>
</feature>
<sequence length="320" mass="36084">MKVSLAFLVAIIGFGLVAAEDSLEERLQMALKRLLQKDEDLDLESRDTRHECRMATRYCNDRGECVEDGRGGWYCQCTLPYIVGGSDSSCQLPEGKTEETLETRDSFATCERDTNKCDGHGKCRNSTIGRSYICLCDTGYVSNAYGGCSEVDAREIEYLSNVARDVELEMLTRDTLGRCKSDTYNCDDFGQCKTKEFGRNAGEYICVCNDGYKNNLYGGCSPKTEREMEYFSMIARDQELEMQARDTLARCNSDTKNCDGFGECKKSVVGRTFTCRCNEGYRNNRYGGCSPKSNDQDKGGENEREFKLDILRRLAKLLAE</sequence>
<accession>A0A7M7LKX2</accession>
<organism evidence="4 5">
    <name type="scientific">Strongylocentrotus purpuratus</name>
    <name type="common">Purple sea urchin</name>
    <dbReference type="NCBI Taxonomy" id="7668"/>
    <lineage>
        <taxon>Eukaryota</taxon>
        <taxon>Metazoa</taxon>
        <taxon>Echinodermata</taxon>
        <taxon>Eleutherozoa</taxon>
        <taxon>Echinozoa</taxon>
        <taxon>Echinoidea</taxon>
        <taxon>Euechinoidea</taxon>
        <taxon>Echinacea</taxon>
        <taxon>Camarodonta</taxon>
        <taxon>Echinidea</taxon>
        <taxon>Strongylocentrotidae</taxon>
        <taxon>Strongylocentrotus</taxon>
    </lineage>
</organism>
<name>A0A7M7LKX2_STRPU</name>
<dbReference type="AlphaFoldDB" id="A0A7M7LKX2"/>
<keyword evidence="1" id="KW-1015">Disulfide bond</keyword>
<dbReference type="KEGG" id="spu:753790"/>
<dbReference type="OrthoDB" id="10390428at2759"/>
<evidence type="ECO:0000256" key="1">
    <source>
        <dbReference type="PROSITE-ProRule" id="PRU00076"/>
    </source>
</evidence>
<evidence type="ECO:0000259" key="3">
    <source>
        <dbReference type="PROSITE" id="PS50026"/>
    </source>
</evidence>
<dbReference type="SMART" id="SM00181">
    <property type="entry name" value="EGF"/>
    <property type="match status" value="4"/>
</dbReference>
<dbReference type="EnsemblMetazoa" id="XM_001183408">
    <property type="protein sequence ID" value="XP_001183408"/>
    <property type="gene ID" value="LOC753790"/>
</dbReference>
<evidence type="ECO:0000313" key="5">
    <source>
        <dbReference type="Proteomes" id="UP000007110"/>
    </source>
</evidence>
<feature type="signal peptide" evidence="2">
    <location>
        <begin position="1"/>
        <end position="19"/>
    </location>
</feature>
<dbReference type="InterPro" id="IPR000742">
    <property type="entry name" value="EGF"/>
</dbReference>
<comment type="caution">
    <text evidence="1">Lacks conserved residue(s) required for the propagation of feature annotation.</text>
</comment>
<dbReference type="PROSITE" id="PS01186">
    <property type="entry name" value="EGF_2"/>
    <property type="match status" value="3"/>
</dbReference>
<dbReference type="Proteomes" id="UP000007110">
    <property type="component" value="Unassembled WGS sequence"/>
</dbReference>
<reference evidence="4" key="2">
    <citation type="submission" date="2021-01" db="UniProtKB">
        <authorList>
            <consortium name="EnsemblMetazoa"/>
        </authorList>
    </citation>
    <scope>IDENTIFICATION</scope>
</reference>
<evidence type="ECO:0000313" key="4">
    <source>
        <dbReference type="EnsemblMetazoa" id="XP_001183408"/>
    </source>
</evidence>
<evidence type="ECO:0000256" key="2">
    <source>
        <dbReference type="SAM" id="SignalP"/>
    </source>
</evidence>
<keyword evidence="5" id="KW-1185">Reference proteome</keyword>
<feature type="chain" id="PRO_5029610206" description="EGF-like domain-containing protein" evidence="2">
    <location>
        <begin position="20"/>
        <end position="320"/>
    </location>
</feature>
<dbReference type="PROSITE" id="PS50026">
    <property type="entry name" value="EGF_3"/>
    <property type="match status" value="1"/>
</dbReference>
<keyword evidence="2" id="KW-0732">Signal</keyword>
<proteinExistence type="predicted"/>
<dbReference type="InParanoid" id="A0A7M7LKX2"/>
<protein>
    <recommendedName>
        <fullName evidence="3">EGF-like domain-containing protein</fullName>
    </recommendedName>
</protein>
<dbReference type="OMA" id="HECRMAT"/>
<keyword evidence="1" id="KW-0245">EGF-like domain</keyword>
<dbReference type="RefSeq" id="XP_001183408.2">
    <property type="nucleotide sequence ID" value="XM_001183408.4"/>
</dbReference>